<dbReference type="PANTHER" id="PTHR47506:SF1">
    <property type="entry name" value="HTH-TYPE TRANSCRIPTIONAL REGULATOR YJDC"/>
    <property type="match status" value="1"/>
</dbReference>
<keyword evidence="7" id="KW-1185">Reference proteome</keyword>
<dbReference type="Proteomes" id="UP000199632">
    <property type="component" value="Unassembled WGS sequence"/>
</dbReference>
<dbReference type="SUPFAM" id="SSF46689">
    <property type="entry name" value="Homeodomain-like"/>
    <property type="match status" value="1"/>
</dbReference>
<dbReference type="PANTHER" id="PTHR47506">
    <property type="entry name" value="TRANSCRIPTIONAL REGULATORY PROTEIN"/>
    <property type="match status" value="1"/>
</dbReference>
<name>A0A1H3MW73_9ACTN</name>
<dbReference type="GO" id="GO:0003677">
    <property type="term" value="F:DNA binding"/>
    <property type="evidence" value="ECO:0007669"/>
    <property type="project" value="UniProtKB-KW"/>
</dbReference>
<evidence type="ECO:0000259" key="4">
    <source>
        <dbReference type="Pfam" id="PF00440"/>
    </source>
</evidence>
<evidence type="ECO:0000313" key="6">
    <source>
        <dbReference type="EMBL" id="SDY80982.1"/>
    </source>
</evidence>
<sequence length="185" mass="19908">MQFDADAAIETAMGVFWRNGYGATTPQTLTSELQIGKGSLYNTFKSKHHLFVLSLARYSTWRMGFLADNFASPDPVRLQLREAVEVLTGYGDHDRGCLLVNATAELGSSDQSVTEVTEDLFAGIEDAFRVAIQRGQRNGELDPANDPGAAAGALLTTVVGTSLLLKSRTGQGRVLRTIDATINGL</sequence>
<evidence type="ECO:0000313" key="7">
    <source>
        <dbReference type="Proteomes" id="UP000199632"/>
    </source>
</evidence>
<dbReference type="EMBL" id="FNQB01000001">
    <property type="protein sequence ID" value="SDY80982.1"/>
    <property type="molecule type" value="Genomic_DNA"/>
</dbReference>
<gene>
    <name evidence="6" type="ORF">SAMN05421684_1666</name>
</gene>
<dbReference type="InterPro" id="IPR036271">
    <property type="entry name" value="Tet_transcr_reg_TetR-rel_C_sf"/>
</dbReference>
<dbReference type="Gene3D" id="1.10.357.10">
    <property type="entry name" value="Tetracycline Repressor, domain 2"/>
    <property type="match status" value="1"/>
</dbReference>
<dbReference type="InterPro" id="IPR009057">
    <property type="entry name" value="Homeodomain-like_sf"/>
</dbReference>
<feature type="domain" description="HTH tetR-type" evidence="4">
    <location>
        <begin position="9"/>
        <end position="51"/>
    </location>
</feature>
<evidence type="ECO:0000259" key="5">
    <source>
        <dbReference type="Pfam" id="PF16925"/>
    </source>
</evidence>
<dbReference type="Pfam" id="PF00440">
    <property type="entry name" value="TetR_N"/>
    <property type="match status" value="1"/>
</dbReference>
<keyword evidence="3" id="KW-0804">Transcription</keyword>
<dbReference type="STRING" id="137265.SAMN05421684_1666"/>
<protein>
    <submittedName>
        <fullName evidence="6">Transcriptional regulator, TetR family</fullName>
    </submittedName>
</protein>
<dbReference type="AlphaFoldDB" id="A0A1H3MW73"/>
<accession>A0A1H3MW73</accession>
<keyword evidence="2" id="KW-0238">DNA-binding</keyword>
<dbReference type="Pfam" id="PF16925">
    <property type="entry name" value="TetR_C_13"/>
    <property type="match status" value="1"/>
</dbReference>
<evidence type="ECO:0000256" key="2">
    <source>
        <dbReference type="ARBA" id="ARBA00023125"/>
    </source>
</evidence>
<evidence type="ECO:0000256" key="3">
    <source>
        <dbReference type="ARBA" id="ARBA00023163"/>
    </source>
</evidence>
<reference evidence="7" key="1">
    <citation type="submission" date="2016-10" db="EMBL/GenBank/DDBJ databases">
        <authorList>
            <person name="Varghese N."/>
            <person name="Submissions S."/>
        </authorList>
    </citation>
    <scope>NUCLEOTIDE SEQUENCE [LARGE SCALE GENOMIC DNA]</scope>
    <source>
        <strain evidence="7">DSM 44718</strain>
    </source>
</reference>
<feature type="domain" description="Tetracyclin repressor-like C-terminal" evidence="5">
    <location>
        <begin position="88"/>
        <end position="164"/>
    </location>
</feature>
<evidence type="ECO:0000256" key="1">
    <source>
        <dbReference type="ARBA" id="ARBA00023015"/>
    </source>
</evidence>
<dbReference type="InterPro" id="IPR001647">
    <property type="entry name" value="HTH_TetR"/>
</dbReference>
<organism evidence="6 7">
    <name type="scientific">Asanoa ishikariensis</name>
    <dbReference type="NCBI Taxonomy" id="137265"/>
    <lineage>
        <taxon>Bacteria</taxon>
        <taxon>Bacillati</taxon>
        <taxon>Actinomycetota</taxon>
        <taxon>Actinomycetes</taxon>
        <taxon>Micromonosporales</taxon>
        <taxon>Micromonosporaceae</taxon>
        <taxon>Asanoa</taxon>
    </lineage>
</organism>
<dbReference type="Gene3D" id="1.10.10.60">
    <property type="entry name" value="Homeodomain-like"/>
    <property type="match status" value="1"/>
</dbReference>
<dbReference type="RefSeq" id="WP_176984807.1">
    <property type="nucleotide sequence ID" value="NZ_BOND01000019.1"/>
</dbReference>
<keyword evidence="1" id="KW-0805">Transcription regulation</keyword>
<proteinExistence type="predicted"/>
<dbReference type="SUPFAM" id="SSF48498">
    <property type="entry name" value="Tetracyclin repressor-like, C-terminal domain"/>
    <property type="match status" value="1"/>
</dbReference>
<dbReference type="InterPro" id="IPR011075">
    <property type="entry name" value="TetR_C"/>
</dbReference>